<dbReference type="Proteomes" id="UP000239720">
    <property type="component" value="Unassembled WGS sequence"/>
</dbReference>
<keyword evidence="1" id="KW-1133">Transmembrane helix</keyword>
<feature type="transmembrane region" description="Helical" evidence="1">
    <location>
        <begin position="296"/>
        <end position="315"/>
    </location>
</feature>
<evidence type="ECO:0000313" key="2">
    <source>
        <dbReference type="EMBL" id="AUG57825.1"/>
    </source>
</evidence>
<feature type="transmembrane region" description="Helical" evidence="1">
    <location>
        <begin position="266"/>
        <end position="284"/>
    </location>
</feature>
<dbReference type="EMBL" id="NEMB01000003">
    <property type="protein sequence ID" value="PQQ67708.1"/>
    <property type="molecule type" value="Genomic_DNA"/>
</dbReference>
<proteinExistence type="predicted"/>
<protein>
    <recommendedName>
        <fullName evidence="6">Stage II sporulation protein M</fullName>
    </recommendedName>
</protein>
<evidence type="ECO:0000313" key="5">
    <source>
        <dbReference type="Proteomes" id="UP000239720"/>
    </source>
</evidence>
<dbReference type="OrthoDB" id="9800053at2"/>
<evidence type="ECO:0008006" key="6">
    <source>
        <dbReference type="Google" id="ProtNLM"/>
    </source>
</evidence>
<sequence length="328" mass="36858">MKEEGFIKENHKTWERLESLLKKFKSGNIHKFSKDELDDFLNAYNLTCGHLSYSRTYYGDTRTTEYLNSLVASAHSYIYATKKSNIKKIFNFFLVKFPLLIIDNIKPIILSASVFLFGALFSFILTIILTDNAAAFLSSHEVEFYLKRDLSEHTVNWDGAVHSNHIFTNNIRVSILVFVFGITLGVGSISILLQNGYILGVIGGLSFIKSESLYFWALILPHGIIELIAIFISGGAGLIIGYSLINPGKYSRKDSFIINGKKALKLVVGTIPLLIIAGFIEGYFTPSQKVSPVSKLLFSVFTLILFILYVAIPNVKYKNKLKAKNLDR</sequence>
<dbReference type="Proteomes" id="UP000233534">
    <property type="component" value="Chromosome"/>
</dbReference>
<gene>
    <name evidence="3" type="ORF">B9R14_13765</name>
    <name evidence="2" type="ORF">HVS_09630</name>
</gene>
<dbReference type="RefSeq" id="WP_101301643.1">
    <property type="nucleotide sequence ID" value="NZ_CP025197.1"/>
</dbReference>
<dbReference type="PANTHER" id="PTHR35337">
    <property type="entry name" value="SLR1478 PROTEIN"/>
    <property type="match status" value="1"/>
</dbReference>
<evidence type="ECO:0000313" key="3">
    <source>
        <dbReference type="EMBL" id="PQQ67708.1"/>
    </source>
</evidence>
<dbReference type="InterPro" id="IPR002798">
    <property type="entry name" value="SpoIIM-like"/>
</dbReference>
<dbReference type="AlphaFoldDB" id="A0A2K9EF29"/>
<dbReference type="EMBL" id="CP025197">
    <property type="protein sequence ID" value="AUG57825.1"/>
    <property type="molecule type" value="Genomic_DNA"/>
</dbReference>
<feature type="transmembrane region" description="Helical" evidence="1">
    <location>
        <begin position="108"/>
        <end position="129"/>
    </location>
</feature>
<reference evidence="2 4" key="1">
    <citation type="submission" date="2017-12" db="EMBL/GenBank/DDBJ databases">
        <title>Complete genome sequence of Herbivorax saccincola GGR1, a novel Cellulosome-producing hydrolytic bacterium in a thermophilic biogas plant, established by Illumina and Nanopore MinION sequencing.</title>
        <authorList>
            <person name="Pechtl A."/>
            <person name="Ruckert C."/>
            <person name="Koeck D.E."/>
            <person name="Maus I."/>
            <person name="Winkler A."/>
            <person name="Kalinowski J."/>
            <person name="Puhler A."/>
            <person name="Schwarz W.W."/>
            <person name="Zverlov V.V."/>
            <person name="Schluter A."/>
            <person name="Liebl W."/>
        </authorList>
    </citation>
    <scope>NUCLEOTIDE SEQUENCE [LARGE SCALE GENOMIC DNA]</scope>
    <source>
        <strain evidence="2">GGR1</strain>
        <strain evidence="4">SR1</strain>
    </source>
</reference>
<keyword evidence="1" id="KW-0472">Membrane</keyword>
<keyword evidence="1" id="KW-0812">Transmembrane</keyword>
<dbReference type="PANTHER" id="PTHR35337:SF1">
    <property type="entry name" value="SLR1478 PROTEIN"/>
    <property type="match status" value="1"/>
</dbReference>
<dbReference type="KEGG" id="hsc:HVS_09630"/>
<organism evidence="2 4">
    <name type="scientific">Acetivibrio saccincola</name>
    <dbReference type="NCBI Taxonomy" id="1677857"/>
    <lineage>
        <taxon>Bacteria</taxon>
        <taxon>Bacillati</taxon>
        <taxon>Bacillota</taxon>
        <taxon>Clostridia</taxon>
        <taxon>Eubacteriales</taxon>
        <taxon>Oscillospiraceae</taxon>
        <taxon>Acetivibrio</taxon>
    </lineage>
</organism>
<keyword evidence="4" id="KW-1185">Reference proteome</keyword>
<name>A0A2K9EF29_9FIRM</name>
<evidence type="ECO:0000256" key="1">
    <source>
        <dbReference type="SAM" id="Phobius"/>
    </source>
</evidence>
<feature type="transmembrane region" description="Helical" evidence="1">
    <location>
        <begin position="173"/>
        <end position="193"/>
    </location>
</feature>
<evidence type="ECO:0000313" key="4">
    <source>
        <dbReference type="Proteomes" id="UP000233534"/>
    </source>
</evidence>
<feature type="transmembrane region" description="Helical" evidence="1">
    <location>
        <begin position="213"/>
        <end position="245"/>
    </location>
</feature>
<reference evidence="3 5" key="2">
    <citation type="journal article" date="2018" name="Syst. Appl. Microbiol.">
        <title>Characterization and high-quality draft genome sequence of Herbivorax saccincola A7, an anaerobic, alkaliphilic, thermophilic, cellulolytic, and xylanolytic bacterium.</title>
        <authorList>
            <person name="Aikawa S."/>
            <person name="Baramee S."/>
            <person name="Sermsathanaswadi J."/>
            <person name="Thianheng P."/>
            <person name="Tachaapaikoon C."/>
            <person name="Shikata A."/>
            <person name="Waeonukul R."/>
            <person name="Pason P."/>
            <person name="Ratanakhanokchai K."/>
            <person name="Kosugi A."/>
        </authorList>
    </citation>
    <scope>NUCLEOTIDE SEQUENCE [LARGE SCALE GENOMIC DNA]</scope>
    <source>
        <strain evidence="3 5">A7</strain>
    </source>
</reference>
<dbReference type="Pfam" id="PF01944">
    <property type="entry name" value="SpoIIM"/>
    <property type="match status" value="1"/>
</dbReference>
<accession>A0A2K9EF29</accession>